<dbReference type="Gene3D" id="1.10.510.10">
    <property type="entry name" value="Transferase(Phosphotransferase) domain 1"/>
    <property type="match status" value="2"/>
</dbReference>
<dbReference type="RefSeq" id="XP_013761893.1">
    <property type="nucleotide sequence ID" value="XM_013906439.1"/>
</dbReference>
<evidence type="ECO:0000256" key="3">
    <source>
        <dbReference type="ARBA" id="ARBA00022840"/>
    </source>
</evidence>
<keyword evidence="3 4" id="KW-0067">ATP-binding</keyword>
<dbReference type="InterPro" id="IPR051681">
    <property type="entry name" value="Ser/Thr_Kinases-Pseudokinases"/>
</dbReference>
<dbReference type="Gene3D" id="3.30.200.20">
    <property type="entry name" value="Phosphorylase Kinase, domain 1"/>
    <property type="match status" value="1"/>
</dbReference>
<keyword evidence="1" id="KW-0723">Serine/threonine-protein kinase</keyword>
<sequence>MAAAHDRSGDGAERLCRLCRDHRCAAAARGAACCRRPEASVGAARVAAIGRVPQPDCHHARDAHLICRHPLHPGWIAPNRSLARVLGADHALDLGHNRSARGCHRARPRQLGCDHDIVHHGTRCAEQVVEHRTHPCCCTLACCRRRPRRRRRWLLFYRRKSVTYKLSSDSELVIDANELVIGSAVGEGSFGTVYAGTWRATAVAVKRTRCVELSGRQLREFVDEASMLMRLRHPNVVIFMGITLEPPQLVTEFMDRGTLYDVLHAPDLFLDPSIMFKWAHNMTQGMQYLAHAGVIHSDFKSLNVLFDTSWVPKIADFGMSSVKAAAASVPTETAKDEKLAKASSRNAINPATSVASSAFSSLGTAAGHNGSRQNVGTLFWTAPEVLSSGPESTSSASDAYSLGLTLYELATRSNLFPGENPLAVALDVMDGRRPSLDKILPGLAPLVPLITQLWRQSPGDRPTFDALAVSLAELYSPQAVVYPSSAEAPSGNLVLCKVVCIHATQMLLASPSSAETAFTAFHTSMDKLARRIGMAKIDWALDSQTLAAQAPECITAFVSQIAVVVEAAGPVAVVFTRGEVAKAGGMLTGDGIVRIEKLISTLYYGEPYRVAPTTLSVFITADIVSEITSSVSTHGLSFVAPDEVLDDSVVQILRSGDEPSPLDTGLPSLPMSPDAATEMARLTVSDWLVPQTDIARYLAESTDSWMGSYAMSHPARLAPDGPNAIVKVFLRQKLPVADLILTAVLAASAAKAALMDSSGLLVGPIHACFSRPYISLIFPAYPRGSLADVLSTISPDNAMTVAISLAETLDVLHKVTKRGHGALRPSNVIIVTNETGDATKPAVRLIDYGLSAIKSNMGTMTMIPSVAYMSPEDIRGSAATITGDIFVLGSLLYEIVAREPPFQGTNALEVGYRISTGYRPDAAARISDATLADLITACWSDDPAQRPSLEHITHILRTSVVSFKAKPPTRR</sequence>
<keyword evidence="2 4" id="KW-0547">Nucleotide-binding</keyword>
<evidence type="ECO:0000256" key="1">
    <source>
        <dbReference type="ARBA" id="ARBA00022527"/>
    </source>
</evidence>
<evidence type="ECO:0000256" key="4">
    <source>
        <dbReference type="PROSITE-ProRule" id="PRU10141"/>
    </source>
</evidence>
<dbReference type="OrthoDB" id="535509at2759"/>
<dbReference type="InterPro" id="IPR011009">
    <property type="entry name" value="Kinase-like_dom_sf"/>
</dbReference>
<reference evidence="6 7" key="1">
    <citation type="submission" date="2010-05" db="EMBL/GenBank/DDBJ databases">
        <title>The Genome Sequence of Thecamonas trahens ATCC 50062.</title>
        <authorList>
            <consortium name="The Broad Institute Genome Sequencing Platform"/>
            <person name="Russ C."/>
            <person name="Cuomo C."/>
            <person name="Shea T."/>
            <person name="Young S.K."/>
            <person name="Zeng Q."/>
            <person name="Koehrsen M."/>
            <person name="Haas B."/>
            <person name="Borodovsky M."/>
            <person name="Guigo R."/>
            <person name="Alvarado L."/>
            <person name="Berlin A."/>
            <person name="Bochicchio J."/>
            <person name="Borenstein D."/>
            <person name="Chapman S."/>
            <person name="Chen Z."/>
            <person name="Freedman E."/>
            <person name="Gellesch M."/>
            <person name="Goldberg J."/>
            <person name="Griggs A."/>
            <person name="Gujja S."/>
            <person name="Heilman E."/>
            <person name="Heiman D."/>
            <person name="Hepburn T."/>
            <person name="Howarth C."/>
            <person name="Jen D."/>
            <person name="Larson L."/>
            <person name="Mehta T."/>
            <person name="Park D."/>
            <person name="Pearson M."/>
            <person name="Roberts A."/>
            <person name="Saif S."/>
            <person name="Shenoy N."/>
            <person name="Sisk P."/>
            <person name="Stolte C."/>
            <person name="Sykes S."/>
            <person name="Thomson T."/>
            <person name="Walk T."/>
            <person name="White J."/>
            <person name="Yandava C."/>
            <person name="Burger G."/>
            <person name="Gray M.W."/>
            <person name="Holland P.W.H."/>
            <person name="King N."/>
            <person name="Lang F.B.F."/>
            <person name="Roger A.J."/>
            <person name="Ruiz-Trillo I."/>
            <person name="Lander E."/>
            <person name="Nusbaum C."/>
        </authorList>
    </citation>
    <scope>NUCLEOTIDE SEQUENCE [LARGE SCALE GENOMIC DNA]</scope>
    <source>
        <strain evidence="6 7">ATCC 50062</strain>
    </source>
</reference>
<evidence type="ECO:0000313" key="7">
    <source>
        <dbReference type="Proteomes" id="UP000054408"/>
    </source>
</evidence>
<protein>
    <submittedName>
        <fullName evidence="6">TKL protein kinase</fullName>
    </submittedName>
</protein>
<dbReference type="PROSITE" id="PS00108">
    <property type="entry name" value="PROTEIN_KINASE_ST"/>
    <property type="match status" value="1"/>
</dbReference>
<dbReference type="InterPro" id="IPR000719">
    <property type="entry name" value="Prot_kinase_dom"/>
</dbReference>
<dbReference type="GO" id="GO:0004674">
    <property type="term" value="F:protein serine/threonine kinase activity"/>
    <property type="evidence" value="ECO:0007669"/>
    <property type="project" value="UniProtKB-KW"/>
</dbReference>
<keyword evidence="6" id="KW-0418">Kinase</keyword>
<gene>
    <name evidence="6" type="ORF">AMSG_01286</name>
</gene>
<dbReference type="Pfam" id="PF00069">
    <property type="entry name" value="Pkinase"/>
    <property type="match status" value="2"/>
</dbReference>
<feature type="binding site" evidence="4">
    <location>
        <position position="206"/>
    </location>
    <ligand>
        <name>ATP</name>
        <dbReference type="ChEBI" id="CHEBI:30616"/>
    </ligand>
</feature>
<dbReference type="Proteomes" id="UP000054408">
    <property type="component" value="Unassembled WGS sequence"/>
</dbReference>
<name>A0A0L0DNK8_THETB</name>
<keyword evidence="7" id="KW-1185">Reference proteome</keyword>
<dbReference type="InterPro" id="IPR008271">
    <property type="entry name" value="Ser/Thr_kinase_AS"/>
</dbReference>
<feature type="domain" description="Protein kinase" evidence="5">
    <location>
        <begin position="179"/>
        <end position="475"/>
    </location>
</feature>
<dbReference type="InterPro" id="IPR017441">
    <property type="entry name" value="Protein_kinase_ATP_BS"/>
</dbReference>
<evidence type="ECO:0000256" key="2">
    <source>
        <dbReference type="ARBA" id="ARBA00022741"/>
    </source>
</evidence>
<dbReference type="PROSITE" id="PS00107">
    <property type="entry name" value="PROTEIN_KINASE_ATP"/>
    <property type="match status" value="1"/>
</dbReference>
<dbReference type="PANTHER" id="PTHR44329">
    <property type="entry name" value="SERINE/THREONINE-PROTEIN KINASE TNNI3K-RELATED"/>
    <property type="match status" value="1"/>
</dbReference>
<proteinExistence type="predicted"/>
<accession>A0A0L0DNK8</accession>
<dbReference type="PROSITE" id="PS50011">
    <property type="entry name" value="PROTEIN_KINASE_DOM"/>
    <property type="match status" value="2"/>
</dbReference>
<dbReference type="InterPro" id="IPR001245">
    <property type="entry name" value="Ser-Thr/Tyr_kinase_cat_dom"/>
</dbReference>
<dbReference type="EMBL" id="GL349437">
    <property type="protein sequence ID" value="KNC53576.1"/>
    <property type="molecule type" value="Genomic_DNA"/>
</dbReference>
<dbReference type="SUPFAM" id="SSF56112">
    <property type="entry name" value="Protein kinase-like (PK-like)"/>
    <property type="match status" value="2"/>
</dbReference>
<dbReference type="STRING" id="461836.A0A0L0DNK8"/>
<dbReference type="eggNOG" id="KOG0192">
    <property type="taxonomic scope" value="Eukaryota"/>
</dbReference>
<dbReference type="GeneID" id="25561041"/>
<dbReference type="Pfam" id="PF07714">
    <property type="entry name" value="PK_Tyr_Ser-Thr"/>
    <property type="match status" value="1"/>
</dbReference>
<evidence type="ECO:0000259" key="5">
    <source>
        <dbReference type="PROSITE" id="PS50011"/>
    </source>
</evidence>
<dbReference type="AlphaFoldDB" id="A0A0L0DNK8"/>
<keyword evidence="6" id="KW-0808">Transferase</keyword>
<evidence type="ECO:0000313" key="6">
    <source>
        <dbReference type="EMBL" id="KNC53576.1"/>
    </source>
</evidence>
<organism evidence="6 7">
    <name type="scientific">Thecamonas trahens ATCC 50062</name>
    <dbReference type="NCBI Taxonomy" id="461836"/>
    <lineage>
        <taxon>Eukaryota</taxon>
        <taxon>Apusozoa</taxon>
        <taxon>Apusomonadida</taxon>
        <taxon>Apusomonadidae</taxon>
        <taxon>Thecamonas</taxon>
    </lineage>
</organism>
<dbReference type="GO" id="GO:0005524">
    <property type="term" value="F:ATP binding"/>
    <property type="evidence" value="ECO:0007669"/>
    <property type="project" value="UniProtKB-UniRule"/>
</dbReference>
<feature type="domain" description="Protein kinase" evidence="5">
    <location>
        <begin position="698"/>
        <end position="957"/>
    </location>
</feature>